<evidence type="ECO:0000256" key="6">
    <source>
        <dbReference type="PIRSR" id="PIRSR000915-1"/>
    </source>
</evidence>
<dbReference type="Pfam" id="PF13242">
    <property type="entry name" value="Hydrolase_like"/>
    <property type="match status" value="1"/>
</dbReference>
<feature type="binding site" evidence="8">
    <location>
        <position position="14"/>
    </location>
    <ligand>
        <name>Mg(2+)</name>
        <dbReference type="ChEBI" id="CHEBI:18420"/>
    </ligand>
</feature>
<dbReference type="FunFam" id="3.40.50.1000:FF:000053">
    <property type="entry name" value="TIGR01457 family HAD hydrolase"/>
    <property type="match status" value="1"/>
</dbReference>
<dbReference type="AlphaFoldDB" id="A0A6G7WF26"/>
<dbReference type="InterPro" id="IPR006354">
    <property type="entry name" value="HAD-SF_hydro_IIA_hyp1"/>
</dbReference>
<dbReference type="CDD" id="cd07530">
    <property type="entry name" value="HAD_Pase_UmpH-like"/>
    <property type="match status" value="1"/>
</dbReference>
<keyword evidence="2 5" id="KW-0479">Metal-binding</keyword>
<dbReference type="InterPro" id="IPR023214">
    <property type="entry name" value="HAD_sf"/>
</dbReference>
<evidence type="ECO:0000256" key="7">
    <source>
        <dbReference type="PIRSR" id="PIRSR000915-2"/>
    </source>
</evidence>
<reference evidence="9 10" key="1">
    <citation type="journal article" date="2017" name="Int. J. Syst. Evol. Microbiol.">
        <title>Jeotgalibaca porci sp. nov. and Jeotgalibaca arthritidis sp. nov., isolated from pigs, and emended description of the genus Jeotgalibaca.</title>
        <authorList>
            <person name="Zamora L."/>
            <person name="Perez-Sancho M."/>
            <person name="Dominguez L."/>
            <person name="Fernandez-Garayzabal J.F."/>
            <person name="Vela A.I."/>
        </authorList>
    </citation>
    <scope>NUCLEOTIDE SEQUENCE [LARGE SCALE GENOMIC DNA]</scope>
    <source>
        <strain evidence="9 10">CCUG 69148</strain>
    </source>
</reference>
<comment type="cofactor">
    <cofactor evidence="8">
        <name>Mg(2+)</name>
        <dbReference type="ChEBI" id="CHEBI:18420"/>
    </cofactor>
    <text evidence="8">Divalent metal ions. Mg(2+) is the most effective.</text>
</comment>
<proteinExistence type="inferred from homology"/>
<comment type="function">
    <text evidence="5">Catalyzes the dephosphorylation of 2-6 carbon acid sugars in vitro.</text>
</comment>
<evidence type="ECO:0000256" key="5">
    <source>
        <dbReference type="PIRNR" id="PIRNR000915"/>
    </source>
</evidence>
<dbReference type="GO" id="GO:0016791">
    <property type="term" value="F:phosphatase activity"/>
    <property type="evidence" value="ECO:0007669"/>
    <property type="project" value="TreeGrafter"/>
</dbReference>
<dbReference type="NCBIfam" id="TIGR01460">
    <property type="entry name" value="HAD-SF-IIA"/>
    <property type="match status" value="1"/>
</dbReference>
<dbReference type="GO" id="GO:0046872">
    <property type="term" value="F:metal ion binding"/>
    <property type="evidence" value="ECO:0007669"/>
    <property type="project" value="UniProtKB-KW"/>
</dbReference>
<protein>
    <recommendedName>
        <fullName evidence="5">Acid sugar phosphatase</fullName>
        <ecNumber evidence="5">3.1.3.-</ecNumber>
    </recommendedName>
</protein>
<name>A0A6G7WF26_9LACT</name>
<feature type="binding site" evidence="8">
    <location>
        <position position="12"/>
    </location>
    <ligand>
        <name>Mg(2+)</name>
        <dbReference type="ChEBI" id="CHEBI:18420"/>
    </ligand>
</feature>
<keyword evidence="10" id="KW-1185">Reference proteome</keyword>
<dbReference type="InterPro" id="IPR036412">
    <property type="entry name" value="HAD-like_sf"/>
</dbReference>
<dbReference type="GeneID" id="94551901"/>
<gene>
    <name evidence="9" type="ORF">G7058_01345</name>
</gene>
<feature type="binding site" evidence="8">
    <location>
        <position position="209"/>
    </location>
    <ligand>
        <name>Mg(2+)</name>
        <dbReference type="ChEBI" id="CHEBI:18420"/>
    </ligand>
</feature>
<evidence type="ECO:0000313" key="10">
    <source>
        <dbReference type="Proteomes" id="UP000501830"/>
    </source>
</evidence>
<dbReference type="PIRSF" id="PIRSF000915">
    <property type="entry name" value="PGP-type_phosphatase"/>
    <property type="match status" value="1"/>
</dbReference>
<feature type="active site" description="Nucleophile" evidence="6">
    <location>
        <position position="12"/>
    </location>
</feature>
<dbReference type="Pfam" id="PF13344">
    <property type="entry name" value="Hydrolase_6"/>
    <property type="match status" value="1"/>
</dbReference>
<dbReference type="SFLD" id="SFLDS00003">
    <property type="entry name" value="Haloacid_Dehalogenase"/>
    <property type="match status" value="1"/>
</dbReference>
<accession>A0A6G7WF26</accession>
<dbReference type="GO" id="GO:0005737">
    <property type="term" value="C:cytoplasm"/>
    <property type="evidence" value="ECO:0007669"/>
    <property type="project" value="TreeGrafter"/>
</dbReference>
<evidence type="ECO:0000256" key="2">
    <source>
        <dbReference type="ARBA" id="ARBA00022723"/>
    </source>
</evidence>
<dbReference type="PANTHER" id="PTHR19288">
    <property type="entry name" value="4-NITROPHENYLPHOSPHATASE-RELATED"/>
    <property type="match status" value="1"/>
</dbReference>
<dbReference type="NCBIfam" id="TIGR01457">
    <property type="entry name" value="HAD-SF-IIA-hyp2"/>
    <property type="match status" value="1"/>
</dbReference>
<dbReference type="EMBL" id="CP049889">
    <property type="protein sequence ID" value="QIK50809.1"/>
    <property type="molecule type" value="Genomic_DNA"/>
</dbReference>
<feature type="binding site" evidence="7">
    <location>
        <position position="184"/>
    </location>
    <ligand>
        <name>substrate</name>
    </ligand>
</feature>
<dbReference type="KEGG" id="jpo:G7058_01345"/>
<comment type="similarity">
    <text evidence="1 5">Belongs to the HAD-like hydrolase superfamily. NagD family.</text>
</comment>
<evidence type="ECO:0000256" key="1">
    <source>
        <dbReference type="ARBA" id="ARBA00006696"/>
    </source>
</evidence>
<organism evidence="9 10">
    <name type="scientific">Jeotgalibaca porci</name>
    <dbReference type="NCBI Taxonomy" id="1868793"/>
    <lineage>
        <taxon>Bacteria</taxon>
        <taxon>Bacillati</taxon>
        <taxon>Bacillota</taxon>
        <taxon>Bacilli</taxon>
        <taxon>Lactobacillales</taxon>
        <taxon>Carnobacteriaceae</taxon>
        <taxon>Jeotgalibaca</taxon>
    </lineage>
</organism>
<dbReference type="SFLD" id="SFLDG01139">
    <property type="entry name" value="C2.A:_Pyridoxal_Phosphate_Phos"/>
    <property type="match status" value="1"/>
</dbReference>
<evidence type="ECO:0000256" key="8">
    <source>
        <dbReference type="PIRSR" id="PIRSR000915-3"/>
    </source>
</evidence>
<dbReference type="Gene3D" id="3.40.50.1000">
    <property type="entry name" value="HAD superfamily/HAD-like"/>
    <property type="match status" value="2"/>
</dbReference>
<dbReference type="RefSeq" id="WP_166061847.1">
    <property type="nucleotide sequence ID" value="NZ_CP049889.1"/>
</dbReference>
<dbReference type="EC" id="3.1.3.-" evidence="5"/>
<evidence type="ECO:0000313" key="9">
    <source>
        <dbReference type="EMBL" id="QIK50809.1"/>
    </source>
</evidence>
<dbReference type="SUPFAM" id="SSF56784">
    <property type="entry name" value="HAD-like"/>
    <property type="match status" value="1"/>
</dbReference>
<dbReference type="Proteomes" id="UP000501830">
    <property type="component" value="Chromosome"/>
</dbReference>
<dbReference type="InterPro" id="IPR006357">
    <property type="entry name" value="HAD-SF_hydro_IIA"/>
</dbReference>
<keyword evidence="4 5" id="KW-0460">Magnesium</keyword>
<feature type="active site" description="Proton donor" evidence="6">
    <location>
        <position position="14"/>
    </location>
</feature>
<keyword evidence="3 9" id="KW-0378">Hydrolase</keyword>
<evidence type="ECO:0000256" key="4">
    <source>
        <dbReference type="ARBA" id="ARBA00022842"/>
    </source>
</evidence>
<sequence>MTIKTYKGFFIDLDGTVYAGTNPIPTAKKFISELDARGIPYLYVTNNATKSQEDVVAHLKAVSGIDAAPEHVYTSGMAAVDFAKKNYPGARTFVVGEPALQRQVEAAGLLLVEKDIEVVIQGMDRFVTYDKLATASTAIRNGAAFIATNPDVNLPTENGMMPGAGSLTAFLKISTQREPLIIGKPFGYIMDGALERIGLTKEEVVMVGDNYNTDILAGMNYGVDTLLALTGVTTVEDLEEITNKPTHILNDLSEWRFE</sequence>
<evidence type="ECO:0000256" key="3">
    <source>
        <dbReference type="ARBA" id="ARBA00022801"/>
    </source>
</evidence>
<dbReference type="PANTHER" id="PTHR19288:SF46">
    <property type="entry name" value="HALOACID DEHALOGENASE-LIKE HYDROLASE DOMAIN-CONTAINING PROTEIN 2"/>
    <property type="match status" value="1"/>
</dbReference>